<proteinExistence type="inferred from homology"/>
<keyword evidence="4" id="KW-1185">Reference proteome</keyword>
<feature type="domain" description="HupH hydrogenase expression protein C-terminal" evidence="2">
    <location>
        <begin position="164"/>
        <end position="279"/>
    </location>
</feature>
<evidence type="ECO:0000313" key="4">
    <source>
        <dbReference type="Proteomes" id="UP000198418"/>
    </source>
</evidence>
<dbReference type="InterPro" id="IPR006894">
    <property type="entry name" value="HupH_Hydgase_express_prot_C"/>
</dbReference>
<evidence type="ECO:0000259" key="2">
    <source>
        <dbReference type="Pfam" id="PF04809"/>
    </source>
</evidence>
<dbReference type="Pfam" id="PF04809">
    <property type="entry name" value="HupH_C"/>
    <property type="match status" value="2"/>
</dbReference>
<name>A0A212RX46_RHOAC</name>
<organism evidence="3 4">
    <name type="scientific">Rhodoblastus acidophilus</name>
    <name type="common">Rhodopseudomonas acidophila</name>
    <dbReference type="NCBI Taxonomy" id="1074"/>
    <lineage>
        <taxon>Bacteria</taxon>
        <taxon>Pseudomonadati</taxon>
        <taxon>Pseudomonadota</taxon>
        <taxon>Alphaproteobacteria</taxon>
        <taxon>Hyphomicrobiales</taxon>
        <taxon>Rhodoblastaceae</taxon>
        <taxon>Rhodoblastus</taxon>
    </lineage>
</organism>
<dbReference type="RefSeq" id="WP_088521497.1">
    <property type="nucleotide sequence ID" value="NZ_FYDG01000008.1"/>
</dbReference>
<dbReference type="Proteomes" id="UP000198418">
    <property type="component" value="Unassembled WGS sequence"/>
</dbReference>
<gene>
    <name evidence="3" type="ORF">SAMN06265338_108119</name>
</gene>
<sequence>MKAGFWVAPEGADEAMTLLPIGVDDAPQARRISLLATGEGEALAKACPRVRDMLPKIVAALESQKASAPGQLFDLTEFSDDEKRLLSEAIGEGEVGGLAATPDGVTAQVQEASMAGLWRVRFTDGAGKLFADYLEVSALPEIARRAALANCRPLTISAPPEGAMNVMPLLQEIAARSDAWKEGDETHTVTFSLLPMNPVDMSFLQQTLGPGSVKLISKGYGACRVHSTGARHVWSVQYFNASDEIVLDTLEIGAPPAAACAADEDFVDSAERLREIEEAYFS</sequence>
<dbReference type="OrthoDB" id="6560677at2"/>
<reference evidence="4" key="1">
    <citation type="submission" date="2017-06" db="EMBL/GenBank/DDBJ databases">
        <authorList>
            <person name="Varghese N."/>
            <person name="Submissions S."/>
        </authorList>
    </citation>
    <scope>NUCLEOTIDE SEQUENCE [LARGE SCALE GENOMIC DNA]</scope>
    <source>
        <strain evidence="4">DSM 137</strain>
    </source>
</reference>
<dbReference type="AlphaFoldDB" id="A0A212RX46"/>
<evidence type="ECO:0000256" key="1">
    <source>
        <dbReference type="ARBA" id="ARBA00010832"/>
    </source>
</evidence>
<dbReference type="Gene3D" id="3.30.1370.140">
    <property type="entry name" value="HupH hydrogenase expression protein, C-terminal domain"/>
    <property type="match status" value="2"/>
</dbReference>
<protein>
    <submittedName>
        <fullName evidence="3">Hydrogenase-1 operon protein HyaF</fullName>
    </submittedName>
</protein>
<accession>A0A212RX46</accession>
<dbReference type="EMBL" id="FYDG01000008">
    <property type="protein sequence ID" value="SNB77354.1"/>
    <property type="molecule type" value="Genomic_DNA"/>
</dbReference>
<dbReference type="InterPro" id="IPR038527">
    <property type="entry name" value="HupH_C_sf"/>
</dbReference>
<evidence type="ECO:0000313" key="3">
    <source>
        <dbReference type="EMBL" id="SNB77354.1"/>
    </source>
</evidence>
<comment type="similarity">
    <text evidence="1">Belongs to the HupH/HyaF family.</text>
</comment>
<feature type="domain" description="HupH hydrogenase expression protein C-terminal" evidence="2">
    <location>
        <begin position="54"/>
        <end position="146"/>
    </location>
</feature>